<feature type="non-terminal residue" evidence="7">
    <location>
        <position position="410"/>
    </location>
</feature>
<dbReference type="Pfam" id="PF13812">
    <property type="entry name" value="PPR_3"/>
    <property type="match status" value="2"/>
</dbReference>
<dbReference type="Proteomes" id="UP000799421">
    <property type="component" value="Unassembled WGS sequence"/>
</dbReference>
<dbReference type="PANTHER" id="PTHR47936:SF1">
    <property type="entry name" value="PENTATRICOPEPTIDE REPEAT-CONTAINING PROTEIN GUN1, CHLOROPLASTIC"/>
    <property type="match status" value="1"/>
</dbReference>
<evidence type="ECO:0000256" key="4">
    <source>
        <dbReference type="ARBA" id="ARBA00044511"/>
    </source>
</evidence>
<keyword evidence="8" id="KW-1185">Reference proteome</keyword>
<dbReference type="Gene3D" id="1.25.40.10">
    <property type="entry name" value="Tetratricopeptide repeat domain"/>
    <property type="match status" value="2"/>
</dbReference>
<dbReference type="PANTHER" id="PTHR47936">
    <property type="entry name" value="PPR_LONG DOMAIN-CONTAINING PROTEIN"/>
    <property type="match status" value="1"/>
</dbReference>
<name>A0A6A7C3Q2_9PEZI</name>
<comment type="function">
    <text evidence="3">Regulates mitochondrial small subunit maturation by controlling 15S rRNA 5'-end processing. Localizes to the 5' precursor of the 15S rRNA in a position that is subsequently occupied by mS47 in the mature yeast mtSSU. Uses structure and sequence-specific RNA recognition, binding to a single-stranded region of the precursor and specifically recognizing bases -6 to -1. The exchange of Ccm1 for mS47 is coupled to the irreversible removal of precursor rRNA that is accompanied by conformational changes of the mitoribosomal proteins uS5m and mS26. These conformational changes signal completion of 5'-end rRNA processing through protection of the mature 5'-end of the 15S rRNA and stabilization of mS47. The removal of the 5' precursor together with the dissociation of Ccm1 may be catalyzed by the 5'-3' exoribonuclease Pet127. Involved in the specific removal of group I introns in mitochondrial encoded transcripts.</text>
</comment>
<feature type="domain" description="Pentatricopeptide repeat-containing protein-mitochondrial" evidence="6">
    <location>
        <begin position="211"/>
        <end position="343"/>
    </location>
</feature>
<feature type="non-terminal residue" evidence="7">
    <location>
        <position position="1"/>
    </location>
</feature>
<evidence type="ECO:0000259" key="6">
    <source>
        <dbReference type="Pfam" id="PF23276"/>
    </source>
</evidence>
<gene>
    <name evidence="7" type="ORF">K470DRAFT_198271</name>
</gene>
<evidence type="ECO:0000313" key="8">
    <source>
        <dbReference type="Proteomes" id="UP000799421"/>
    </source>
</evidence>
<dbReference type="AlphaFoldDB" id="A0A6A7C3Q2"/>
<comment type="subunit">
    <text evidence="4">Binds to mitochondrial small subunit 15S rRNA.</text>
</comment>
<dbReference type="Pfam" id="PF23276">
    <property type="entry name" value="TPR_24"/>
    <property type="match status" value="1"/>
</dbReference>
<dbReference type="InterPro" id="IPR011990">
    <property type="entry name" value="TPR-like_helical_dom_sf"/>
</dbReference>
<dbReference type="PROSITE" id="PS51375">
    <property type="entry name" value="PPR"/>
    <property type="match status" value="1"/>
</dbReference>
<dbReference type="InterPro" id="IPR057027">
    <property type="entry name" value="TPR_mt"/>
</dbReference>
<evidence type="ECO:0000256" key="3">
    <source>
        <dbReference type="ARBA" id="ARBA00044493"/>
    </source>
</evidence>
<proteinExistence type="inferred from homology"/>
<keyword evidence="2" id="KW-0677">Repeat</keyword>
<dbReference type="EMBL" id="MU005971">
    <property type="protein sequence ID" value="KAF2861659.1"/>
    <property type="molecule type" value="Genomic_DNA"/>
</dbReference>
<accession>A0A6A7C3Q2</accession>
<reference evidence="7" key="1">
    <citation type="journal article" date="2020" name="Stud. Mycol.">
        <title>101 Dothideomycetes genomes: a test case for predicting lifestyles and emergence of pathogens.</title>
        <authorList>
            <person name="Haridas S."/>
            <person name="Albert R."/>
            <person name="Binder M."/>
            <person name="Bloem J."/>
            <person name="Labutti K."/>
            <person name="Salamov A."/>
            <person name="Andreopoulos B."/>
            <person name="Baker S."/>
            <person name="Barry K."/>
            <person name="Bills G."/>
            <person name="Bluhm B."/>
            <person name="Cannon C."/>
            <person name="Castanera R."/>
            <person name="Culley D."/>
            <person name="Daum C."/>
            <person name="Ezra D."/>
            <person name="Gonzalez J."/>
            <person name="Henrissat B."/>
            <person name="Kuo A."/>
            <person name="Liang C."/>
            <person name="Lipzen A."/>
            <person name="Lutzoni F."/>
            <person name="Magnuson J."/>
            <person name="Mondo S."/>
            <person name="Nolan M."/>
            <person name="Ohm R."/>
            <person name="Pangilinan J."/>
            <person name="Park H.-J."/>
            <person name="Ramirez L."/>
            <person name="Alfaro M."/>
            <person name="Sun H."/>
            <person name="Tritt A."/>
            <person name="Yoshinaga Y."/>
            <person name="Zwiers L.-H."/>
            <person name="Turgeon B."/>
            <person name="Goodwin S."/>
            <person name="Spatafora J."/>
            <person name="Crous P."/>
            <person name="Grigoriev I."/>
        </authorList>
    </citation>
    <scope>NUCLEOTIDE SEQUENCE</scope>
    <source>
        <strain evidence="7">CBS 480.64</strain>
    </source>
</reference>
<dbReference type="OrthoDB" id="747253at2759"/>
<feature type="repeat" description="PPR" evidence="5">
    <location>
        <begin position="352"/>
        <end position="386"/>
    </location>
</feature>
<evidence type="ECO:0000256" key="1">
    <source>
        <dbReference type="ARBA" id="ARBA00006192"/>
    </source>
</evidence>
<evidence type="ECO:0000256" key="2">
    <source>
        <dbReference type="ARBA" id="ARBA00022737"/>
    </source>
</evidence>
<dbReference type="InterPro" id="IPR002885">
    <property type="entry name" value="PPR_rpt"/>
</dbReference>
<evidence type="ECO:0000256" key="5">
    <source>
        <dbReference type="PROSITE-ProRule" id="PRU00708"/>
    </source>
</evidence>
<protein>
    <recommendedName>
        <fullName evidence="6">Pentatricopeptide repeat-containing protein-mitochondrial domain-containing protein</fullName>
    </recommendedName>
</protein>
<evidence type="ECO:0000313" key="7">
    <source>
        <dbReference type="EMBL" id="KAF2861659.1"/>
    </source>
</evidence>
<comment type="similarity">
    <text evidence="1">Belongs to the CCM1 family.</text>
</comment>
<dbReference type="NCBIfam" id="TIGR00756">
    <property type="entry name" value="PPR"/>
    <property type="match status" value="1"/>
</dbReference>
<sequence>VYARLHWLAARGKVKECRQLAEHLVESRREAPNVQLYTALILSNVSHDGGGAWRAEEYLEEMKAEGLQPDLACCHALLKVLAVHPDHLLRADVLEYMQTKWYELSEDGAHDVVAGLLREGLFEQALDRLDSMQREGRVHPWLLDMAVFILCAAGETEAAHEIMQKRHRAGEQLSRVLWLTFLDAGSSQRHHPSTVLTWNSQVGTGYLNPPSGTCLDVLTTASQAGDAVLATDVFTHLSKRGVVFGAFHYQLLIECYLRASPPDLKRAMTILSIMTEHVMPTSDDTRALFVYLRSDAQLIAQAFQILRHLYEQNRPVPVSALNLIIECYVDQGSFTEALKTYKLIHTFSVTPNATTFNLLLRGYCEPPDEEMATFLFQEMLALNIKPTALTYDRLIQVCLEASVRALDGED</sequence>
<organism evidence="7 8">
    <name type="scientific">Piedraia hortae CBS 480.64</name>
    <dbReference type="NCBI Taxonomy" id="1314780"/>
    <lineage>
        <taxon>Eukaryota</taxon>
        <taxon>Fungi</taxon>
        <taxon>Dikarya</taxon>
        <taxon>Ascomycota</taxon>
        <taxon>Pezizomycotina</taxon>
        <taxon>Dothideomycetes</taxon>
        <taxon>Dothideomycetidae</taxon>
        <taxon>Capnodiales</taxon>
        <taxon>Piedraiaceae</taxon>
        <taxon>Piedraia</taxon>
    </lineage>
</organism>